<evidence type="ECO:0000313" key="2">
    <source>
        <dbReference type="EMBL" id="KAH7119158.1"/>
    </source>
</evidence>
<dbReference type="EMBL" id="JAGMWT010000012">
    <property type="protein sequence ID" value="KAH7119158.1"/>
    <property type="molecule type" value="Genomic_DNA"/>
</dbReference>
<dbReference type="AlphaFoldDB" id="A0A9P9DH56"/>
<feature type="compositionally biased region" description="Low complexity" evidence="1">
    <location>
        <begin position="7"/>
        <end position="17"/>
    </location>
</feature>
<dbReference type="OrthoDB" id="5427134at2759"/>
<feature type="region of interest" description="Disordered" evidence="1">
    <location>
        <begin position="458"/>
        <end position="485"/>
    </location>
</feature>
<feature type="compositionally biased region" description="Polar residues" evidence="1">
    <location>
        <begin position="974"/>
        <end position="983"/>
    </location>
</feature>
<reference evidence="2" key="1">
    <citation type="journal article" date="2021" name="Nat. Commun.">
        <title>Genetic determinants of endophytism in the Arabidopsis root mycobiome.</title>
        <authorList>
            <person name="Mesny F."/>
            <person name="Miyauchi S."/>
            <person name="Thiergart T."/>
            <person name="Pickel B."/>
            <person name="Atanasova L."/>
            <person name="Karlsson M."/>
            <person name="Huettel B."/>
            <person name="Barry K.W."/>
            <person name="Haridas S."/>
            <person name="Chen C."/>
            <person name="Bauer D."/>
            <person name="Andreopoulos W."/>
            <person name="Pangilinan J."/>
            <person name="LaButti K."/>
            <person name="Riley R."/>
            <person name="Lipzen A."/>
            <person name="Clum A."/>
            <person name="Drula E."/>
            <person name="Henrissat B."/>
            <person name="Kohler A."/>
            <person name="Grigoriev I.V."/>
            <person name="Martin F.M."/>
            <person name="Hacquard S."/>
        </authorList>
    </citation>
    <scope>NUCLEOTIDE SEQUENCE</scope>
    <source>
        <strain evidence="2">MPI-CAGE-CH-0243</strain>
    </source>
</reference>
<dbReference type="Proteomes" id="UP000700596">
    <property type="component" value="Unassembled WGS sequence"/>
</dbReference>
<feature type="region of interest" description="Disordered" evidence="1">
    <location>
        <begin position="956"/>
        <end position="985"/>
    </location>
</feature>
<feature type="compositionally biased region" description="Low complexity" evidence="1">
    <location>
        <begin position="1066"/>
        <end position="1078"/>
    </location>
</feature>
<feature type="compositionally biased region" description="Low complexity" evidence="1">
    <location>
        <begin position="595"/>
        <end position="609"/>
    </location>
</feature>
<organism evidence="2 3">
    <name type="scientific">Dendryphion nanum</name>
    <dbReference type="NCBI Taxonomy" id="256645"/>
    <lineage>
        <taxon>Eukaryota</taxon>
        <taxon>Fungi</taxon>
        <taxon>Dikarya</taxon>
        <taxon>Ascomycota</taxon>
        <taxon>Pezizomycotina</taxon>
        <taxon>Dothideomycetes</taxon>
        <taxon>Pleosporomycetidae</taxon>
        <taxon>Pleosporales</taxon>
        <taxon>Torulaceae</taxon>
        <taxon>Dendryphion</taxon>
    </lineage>
</organism>
<feature type="region of interest" description="Disordered" evidence="1">
    <location>
        <begin position="575"/>
        <end position="609"/>
    </location>
</feature>
<gene>
    <name evidence="2" type="ORF">B0J11DRAFT_87573</name>
</gene>
<feature type="compositionally biased region" description="Acidic residues" evidence="1">
    <location>
        <begin position="1079"/>
        <end position="1094"/>
    </location>
</feature>
<feature type="region of interest" description="Disordered" evidence="1">
    <location>
        <begin position="850"/>
        <end position="941"/>
    </location>
</feature>
<protein>
    <submittedName>
        <fullName evidence="2">Uncharacterized protein</fullName>
    </submittedName>
</protein>
<feature type="compositionally biased region" description="Polar residues" evidence="1">
    <location>
        <begin position="926"/>
        <end position="941"/>
    </location>
</feature>
<feature type="compositionally biased region" description="Polar residues" evidence="1">
    <location>
        <begin position="462"/>
        <end position="471"/>
    </location>
</feature>
<keyword evidence="3" id="KW-1185">Reference proteome</keyword>
<proteinExistence type="predicted"/>
<feature type="compositionally biased region" description="Basic and acidic residues" evidence="1">
    <location>
        <begin position="1112"/>
        <end position="1121"/>
    </location>
</feature>
<accession>A0A9P9DH56</accession>
<feature type="region of interest" description="Disordered" evidence="1">
    <location>
        <begin position="1014"/>
        <end position="1121"/>
    </location>
</feature>
<feature type="compositionally biased region" description="Acidic residues" evidence="1">
    <location>
        <begin position="1017"/>
        <end position="1033"/>
    </location>
</feature>
<name>A0A9P9DH56_9PLEO</name>
<feature type="compositionally biased region" description="Low complexity" evidence="1">
    <location>
        <begin position="1044"/>
        <end position="1053"/>
    </location>
</feature>
<feature type="region of interest" description="Disordered" evidence="1">
    <location>
        <begin position="1"/>
        <end position="39"/>
    </location>
</feature>
<evidence type="ECO:0000256" key="1">
    <source>
        <dbReference type="SAM" id="MobiDB-lite"/>
    </source>
</evidence>
<comment type="caution">
    <text evidence="2">The sequence shown here is derived from an EMBL/GenBank/DDBJ whole genome shotgun (WGS) entry which is preliminary data.</text>
</comment>
<evidence type="ECO:0000313" key="3">
    <source>
        <dbReference type="Proteomes" id="UP000700596"/>
    </source>
</evidence>
<sequence>MARFGQTTAAATATPPAHDFPVAHPAPDNPPSSSRRSLPTGPCNYRDLAFGGALCTCIQFWDQGSEHAHNIGGEARMGTNRSTYCYCGHHACFHLHQQRTVPEGYHAPPASALHERHGRSDGQHPLPSVTLHNFQDGMNETARELFIPAGDHQSLNDALKSSRSVLSQPILPLSPSMPHQFATRGSSRPPSELSLSGLPRIPSVCLLSHEVRERRRVADMDNRMRGGQLAQGHEPATGLGLSLLNSAAMDPPIEPPASVAAINPFGSVPDLHPTLAALDMSGDTIPNTQPYDPEDFIQSATEVATPSILNTPTPDLQRVDQAIQDSKKLIETIARLTSDPEPLHAPDILPNLSNSAPAALGMSLNSPIQEQLQQVLRTASPQGVTKLMAYIPPLYNLLNSMPNVANTLQELTHRMDHWENHSFNAVQPEDVQNQFDLYDGRLLELEQRMDEHDRVHQAIDADQSSNSNTRRTVPGANESFGSNRSFQSTASSTLVLAAMGREVREKEIGAIKDRLDALEAAAPPSVVNAWEVEVVLVPFGSDLRGLWFPPDEPMQDVTANATQNSEEWTQARAFAGQSGGRSHLPHAPHQATAHSSAQNSSSLSQGESGWSSQDISDWAAGSSDEWLFAKACASKNLAYKRLQSRGFVRNVTLTGASSRDIQATLASAYHDLLEHLEYDGQDNAIVSSHPGLLASFIPLRKVFRQHKLCYLTPAEMTTSALWSAQFLAAGVMMRVSGGKRRLYVTQREAYMQFSDYEGYSWTWQRIRQLPRFLPDLDSQMEGNDEQCQPRVDEADAKEPCWAFFEPYDLPPASVTSSFSSHHSIHSAPVQLSMRPAEKQWRRSMTPTSILKTRSQHPISPLSEKHPIRPGHTRARTVSTSVIDQRASFGASKRRFDTSPTKHSSISQLASRNPSVSMSRQKRRRVTQLSSSPRETNINVQTPQVVFVSTNEAQRQKALPSPFYSSHPELHRTPSDTTTRSQKSVVVARKLTPTAYATPYSGPITYGHKYGGFGDYAGDTEPDDDHDYQDDDGDISWRGVDDEQSGSGSPSESSSDVETVAEALERSSFSGGDSGFASEIGEEESDDEVEDEDSESASGAPPPTDGDDEEDVLERLLDVLQR</sequence>
<feature type="compositionally biased region" description="Polar residues" evidence="1">
    <location>
        <begin position="897"/>
        <end position="918"/>
    </location>
</feature>